<dbReference type="AlphaFoldDB" id="A0A1H0QHL8"/>
<dbReference type="Proteomes" id="UP000198597">
    <property type="component" value="Unassembled WGS sequence"/>
</dbReference>
<keyword evidence="2" id="KW-1185">Reference proteome</keyword>
<reference evidence="1 2" key="1">
    <citation type="submission" date="2016-10" db="EMBL/GenBank/DDBJ databases">
        <authorList>
            <person name="de Groot N.N."/>
        </authorList>
    </citation>
    <scope>NUCLEOTIDE SEQUENCE [LARGE SCALE GENOMIC DNA]</scope>
    <source>
        <strain evidence="1 2">DSM 12272</strain>
    </source>
</reference>
<organism evidence="1 2">
    <name type="scientific">Clostridium gasigenes</name>
    <dbReference type="NCBI Taxonomy" id="94869"/>
    <lineage>
        <taxon>Bacteria</taxon>
        <taxon>Bacillati</taxon>
        <taxon>Bacillota</taxon>
        <taxon>Clostridia</taxon>
        <taxon>Eubacteriales</taxon>
        <taxon>Clostridiaceae</taxon>
        <taxon>Clostridium</taxon>
    </lineage>
</organism>
<accession>A0A1H0QHL8</accession>
<evidence type="ECO:0008006" key="3">
    <source>
        <dbReference type="Google" id="ProtNLM"/>
    </source>
</evidence>
<evidence type="ECO:0000313" key="2">
    <source>
        <dbReference type="Proteomes" id="UP000198597"/>
    </source>
</evidence>
<evidence type="ECO:0000313" key="1">
    <source>
        <dbReference type="EMBL" id="SDP16168.1"/>
    </source>
</evidence>
<proteinExistence type="predicted"/>
<dbReference type="STRING" id="94869.SAMN04488529_102344"/>
<name>A0A1H0QHL8_9CLOT</name>
<sequence>MVVERRYNIDRNIIDLKAYTVNQKLMAIEAKQAEEENAKNIGLTKPLALSNNRFTERIKRQKEKKLLEEQNPKVIEDLDKYKLNLVNQRFNYNADGTLNNAYTGNMMYNYTYNKEGILESKSASGKTLISYTYDGHSEHSAIKVV</sequence>
<dbReference type="EMBL" id="FNJM01000002">
    <property type="protein sequence ID" value="SDP16168.1"/>
    <property type="molecule type" value="Genomic_DNA"/>
</dbReference>
<protein>
    <recommendedName>
        <fullName evidence="3">YD repeat-containing protein</fullName>
    </recommendedName>
</protein>
<gene>
    <name evidence="1" type="ORF">SAMN04488529_102344</name>
</gene>